<evidence type="ECO:0000313" key="2">
    <source>
        <dbReference type="Proteomes" id="UP000727407"/>
    </source>
</evidence>
<dbReference type="AlphaFoldDB" id="A0A8J4TST8"/>
<sequence>MSLYASLQVTKVPPADIIVGHVVRRPPSNKWEAGISWNYTLDVVMVKKQGMSRNHESRTALAFQSVGATTASPFPTCEARC</sequence>
<evidence type="ECO:0000313" key="1">
    <source>
        <dbReference type="EMBL" id="KAF5890976.1"/>
    </source>
</evidence>
<proteinExistence type="predicted"/>
<name>A0A8J4TST8_CLAMG</name>
<keyword evidence="2" id="KW-1185">Reference proteome</keyword>
<reference evidence="1" key="1">
    <citation type="submission" date="2020-07" db="EMBL/GenBank/DDBJ databases">
        <title>Clarias magur genome sequencing, assembly and annotation.</title>
        <authorList>
            <person name="Kushwaha B."/>
            <person name="Kumar R."/>
            <person name="Das P."/>
            <person name="Joshi C.G."/>
            <person name="Kumar D."/>
            <person name="Nagpure N.S."/>
            <person name="Pandey M."/>
            <person name="Agarwal S."/>
            <person name="Srivastava S."/>
            <person name="Singh M."/>
            <person name="Sahoo L."/>
            <person name="Jayasankar P."/>
            <person name="Meher P.K."/>
            <person name="Koringa P.G."/>
            <person name="Iquebal M.A."/>
            <person name="Das S.P."/>
            <person name="Bit A."/>
            <person name="Patnaik S."/>
            <person name="Patel N."/>
            <person name="Shah T.M."/>
            <person name="Hinsu A."/>
            <person name="Jena J.K."/>
        </authorList>
    </citation>
    <scope>NUCLEOTIDE SEQUENCE</scope>
    <source>
        <strain evidence="1">CIFAMagur01</strain>
        <tissue evidence="1">Testis</tissue>
    </source>
</reference>
<accession>A0A8J4TST8</accession>
<protein>
    <submittedName>
        <fullName evidence="1">Mannan endo-1,6-alpha-mannosidase</fullName>
    </submittedName>
</protein>
<dbReference type="EMBL" id="QNUK01000628">
    <property type="protein sequence ID" value="KAF5890976.1"/>
    <property type="molecule type" value="Genomic_DNA"/>
</dbReference>
<gene>
    <name evidence="1" type="ORF">DAT39_019317</name>
</gene>
<dbReference type="Proteomes" id="UP000727407">
    <property type="component" value="Unassembled WGS sequence"/>
</dbReference>
<organism evidence="1 2">
    <name type="scientific">Clarias magur</name>
    <name type="common">Asian catfish</name>
    <name type="synonym">Macropteronotus magur</name>
    <dbReference type="NCBI Taxonomy" id="1594786"/>
    <lineage>
        <taxon>Eukaryota</taxon>
        <taxon>Metazoa</taxon>
        <taxon>Chordata</taxon>
        <taxon>Craniata</taxon>
        <taxon>Vertebrata</taxon>
        <taxon>Euteleostomi</taxon>
        <taxon>Actinopterygii</taxon>
        <taxon>Neopterygii</taxon>
        <taxon>Teleostei</taxon>
        <taxon>Ostariophysi</taxon>
        <taxon>Siluriformes</taxon>
        <taxon>Clariidae</taxon>
        <taxon>Clarias</taxon>
    </lineage>
</organism>
<comment type="caution">
    <text evidence="1">The sequence shown here is derived from an EMBL/GenBank/DDBJ whole genome shotgun (WGS) entry which is preliminary data.</text>
</comment>